<dbReference type="InterPro" id="IPR046347">
    <property type="entry name" value="bZIP_sf"/>
</dbReference>
<dbReference type="InterPro" id="IPR004827">
    <property type="entry name" value="bZIP"/>
</dbReference>
<feature type="compositionally biased region" description="Polar residues" evidence="1">
    <location>
        <begin position="386"/>
        <end position="399"/>
    </location>
</feature>
<dbReference type="OrthoDB" id="6624782at2759"/>
<feature type="compositionally biased region" description="Polar residues" evidence="1">
    <location>
        <begin position="479"/>
        <end position="489"/>
    </location>
</feature>
<feature type="region of interest" description="Disordered" evidence="1">
    <location>
        <begin position="112"/>
        <end position="132"/>
    </location>
</feature>
<protein>
    <recommendedName>
        <fullName evidence="2">BZIP domain-containing protein</fullName>
    </recommendedName>
</protein>
<dbReference type="PROSITE" id="PS50217">
    <property type="entry name" value="BZIP"/>
    <property type="match status" value="1"/>
</dbReference>
<gene>
    <name evidence="3" type="ORF">LSTR_LSTR008652</name>
</gene>
<name>A0A482WM55_LAOST</name>
<feature type="compositionally biased region" description="Polar residues" evidence="1">
    <location>
        <begin position="122"/>
        <end position="132"/>
    </location>
</feature>
<dbReference type="GO" id="GO:0005634">
    <property type="term" value="C:nucleus"/>
    <property type="evidence" value="ECO:0007669"/>
    <property type="project" value="UniProtKB-ARBA"/>
</dbReference>
<sequence length="558" mass="63587">MIKCEDEHPYCKPPLAQEEEQLASSTDMQQQPVIMEWSENFQDLSLFCNFGTKMAADNKNMMLRSGEQLDTPIITVNDEFDFGQRGSSRVSQQQHQLLLADASLDDTDPWADLQQQQQQQQPPSNNTPLPTTAAANNVKQWESVTDWLCSSPSVDYEPSSTVANSTFDENFEDSTKLHQDFLVGDPTLEMEHNEKELQCPESTNLQEDFNPVLNKEQTIDIVELLKSANSQGEPLKSTNKLQQYVIAGKTAPVTDKTNRMQYSFAGKVVDSSERTQYSAETKVADASNSSRMQYSLVGNKVADINNSSTLHYSGSRNRVVTVPNISTEYKADELAVIPSPLVVESRKTIVASAPKLAPPSYGEKKEDNYERREPLSTIKEEDITTDESSSFQLARNSKNLPRKKITLTRKRRRTNYENYESENSSDPYIDNEDEDETFHLPPKTNKYIQSNKSKRQRLSTKTISIVSASPSKRKVSSSGIDSDQESIISQDRYRELRDRNNEASKRSRMNRKSREMEMKEKADEMEQRNSYLKARAKRLDELVQTFREAIFKLVPKRS</sequence>
<feature type="compositionally biased region" description="Basic and acidic residues" evidence="1">
    <location>
        <begin position="512"/>
        <end position="527"/>
    </location>
</feature>
<evidence type="ECO:0000259" key="2">
    <source>
        <dbReference type="PROSITE" id="PS50217"/>
    </source>
</evidence>
<evidence type="ECO:0000313" key="3">
    <source>
        <dbReference type="EMBL" id="RZF34627.1"/>
    </source>
</evidence>
<evidence type="ECO:0000313" key="4">
    <source>
        <dbReference type="Proteomes" id="UP000291343"/>
    </source>
</evidence>
<reference evidence="3 4" key="1">
    <citation type="journal article" date="2017" name="Gigascience">
        <title>Genome sequence of the small brown planthopper, Laodelphax striatellus.</title>
        <authorList>
            <person name="Zhu J."/>
            <person name="Jiang F."/>
            <person name="Wang X."/>
            <person name="Yang P."/>
            <person name="Bao Y."/>
            <person name="Zhao W."/>
            <person name="Wang W."/>
            <person name="Lu H."/>
            <person name="Wang Q."/>
            <person name="Cui N."/>
            <person name="Li J."/>
            <person name="Chen X."/>
            <person name="Luo L."/>
            <person name="Yu J."/>
            <person name="Kang L."/>
            <person name="Cui F."/>
        </authorList>
    </citation>
    <scope>NUCLEOTIDE SEQUENCE [LARGE SCALE GENOMIC DNA]</scope>
    <source>
        <strain evidence="3">Lst14</strain>
    </source>
</reference>
<dbReference type="Proteomes" id="UP000291343">
    <property type="component" value="Unassembled WGS sequence"/>
</dbReference>
<comment type="caution">
    <text evidence="3">The sequence shown here is derived from an EMBL/GenBank/DDBJ whole genome shotgun (WGS) entry which is preliminary data.</text>
</comment>
<dbReference type="GO" id="GO:0003700">
    <property type="term" value="F:DNA-binding transcription factor activity"/>
    <property type="evidence" value="ECO:0007669"/>
    <property type="project" value="InterPro"/>
</dbReference>
<feature type="region of interest" description="Disordered" evidence="1">
    <location>
        <begin position="377"/>
        <end position="528"/>
    </location>
</feature>
<feature type="compositionally biased region" description="Basic and acidic residues" evidence="1">
    <location>
        <begin position="491"/>
        <end position="505"/>
    </location>
</feature>
<proteinExistence type="predicted"/>
<feature type="compositionally biased region" description="Basic residues" evidence="1">
    <location>
        <begin position="400"/>
        <end position="413"/>
    </location>
</feature>
<dbReference type="InParanoid" id="A0A482WM55"/>
<dbReference type="SMR" id="A0A482WM55"/>
<evidence type="ECO:0000256" key="1">
    <source>
        <dbReference type="SAM" id="MobiDB-lite"/>
    </source>
</evidence>
<dbReference type="STRING" id="195883.A0A482WM55"/>
<keyword evidence="4" id="KW-1185">Reference proteome</keyword>
<dbReference type="AlphaFoldDB" id="A0A482WM55"/>
<dbReference type="SUPFAM" id="SSF57959">
    <property type="entry name" value="Leucine zipper domain"/>
    <property type="match status" value="1"/>
</dbReference>
<feature type="domain" description="BZIP" evidence="2">
    <location>
        <begin position="490"/>
        <end position="553"/>
    </location>
</feature>
<dbReference type="EMBL" id="QKKF02030869">
    <property type="protein sequence ID" value="RZF34627.1"/>
    <property type="molecule type" value="Genomic_DNA"/>
</dbReference>
<accession>A0A482WM55</accession>
<organism evidence="3 4">
    <name type="scientific">Laodelphax striatellus</name>
    <name type="common">Small brown planthopper</name>
    <name type="synonym">Delphax striatella</name>
    <dbReference type="NCBI Taxonomy" id="195883"/>
    <lineage>
        <taxon>Eukaryota</taxon>
        <taxon>Metazoa</taxon>
        <taxon>Ecdysozoa</taxon>
        <taxon>Arthropoda</taxon>
        <taxon>Hexapoda</taxon>
        <taxon>Insecta</taxon>
        <taxon>Pterygota</taxon>
        <taxon>Neoptera</taxon>
        <taxon>Paraneoptera</taxon>
        <taxon>Hemiptera</taxon>
        <taxon>Auchenorrhyncha</taxon>
        <taxon>Fulgoroidea</taxon>
        <taxon>Delphacidae</taxon>
        <taxon>Criomorphinae</taxon>
        <taxon>Laodelphax</taxon>
    </lineage>
</organism>
<dbReference type="CDD" id="cd14813">
    <property type="entry name" value="bZIP_BmCbz-like"/>
    <property type="match status" value="1"/>
</dbReference>
<dbReference type="Pfam" id="PF07716">
    <property type="entry name" value="bZIP_2"/>
    <property type="match status" value="1"/>
</dbReference>
<dbReference type="Gene3D" id="1.20.5.170">
    <property type="match status" value="1"/>
</dbReference>
<feature type="compositionally biased region" description="Polar residues" evidence="1">
    <location>
        <begin position="416"/>
        <end position="426"/>
    </location>
</feature>